<feature type="compositionally biased region" description="Basic and acidic residues" evidence="1">
    <location>
        <begin position="751"/>
        <end position="762"/>
    </location>
</feature>
<feature type="compositionally biased region" description="Basic residues" evidence="1">
    <location>
        <begin position="1337"/>
        <end position="1353"/>
    </location>
</feature>
<feature type="compositionally biased region" description="Polar residues" evidence="1">
    <location>
        <begin position="642"/>
        <end position="656"/>
    </location>
</feature>
<dbReference type="Proteomes" id="UP000654922">
    <property type="component" value="Unassembled WGS sequence"/>
</dbReference>
<feature type="compositionally biased region" description="Low complexity" evidence="1">
    <location>
        <begin position="87"/>
        <end position="104"/>
    </location>
</feature>
<evidence type="ECO:0000313" key="3">
    <source>
        <dbReference type="EMBL" id="KAF7179426.1"/>
    </source>
</evidence>
<feature type="compositionally biased region" description="Polar residues" evidence="1">
    <location>
        <begin position="481"/>
        <end position="490"/>
    </location>
</feature>
<feature type="compositionally biased region" description="Polar residues" evidence="1">
    <location>
        <begin position="214"/>
        <end position="223"/>
    </location>
</feature>
<feature type="compositionally biased region" description="Basic and acidic residues" evidence="1">
    <location>
        <begin position="1075"/>
        <end position="1099"/>
    </location>
</feature>
<feature type="compositionally biased region" description="Low complexity" evidence="1">
    <location>
        <begin position="173"/>
        <end position="187"/>
    </location>
</feature>
<dbReference type="Proteomes" id="UP000641853">
    <property type="component" value="Unassembled WGS sequence"/>
</dbReference>
<feature type="region of interest" description="Disordered" evidence="1">
    <location>
        <begin position="704"/>
        <end position="887"/>
    </location>
</feature>
<proteinExistence type="predicted"/>
<name>A0A8H6Q804_9EURO</name>
<evidence type="ECO:0000256" key="1">
    <source>
        <dbReference type="SAM" id="MobiDB-lite"/>
    </source>
</evidence>
<feature type="compositionally biased region" description="Polar residues" evidence="1">
    <location>
        <begin position="1217"/>
        <end position="1235"/>
    </location>
</feature>
<evidence type="ECO:0000313" key="2">
    <source>
        <dbReference type="EMBL" id="KAF7167196.1"/>
    </source>
</evidence>
<feature type="compositionally biased region" description="Polar residues" evidence="1">
    <location>
        <begin position="58"/>
        <end position="82"/>
    </location>
</feature>
<feature type="compositionally biased region" description="Low complexity" evidence="1">
    <location>
        <begin position="1009"/>
        <end position="1022"/>
    </location>
</feature>
<feature type="compositionally biased region" description="Polar residues" evidence="1">
    <location>
        <begin position="610"/>
        <end position="634"/>
    </location>
</feature>
<keyword evidence="4" id="KW-1185">Reference proteome</keyword>
<dbReference type="EMBL" id="JACBAG010001862">
    <property type="protein sequence ID" value="KAF7179426.1"/>
    <property type="molecule type" value="Genomic_DNA"/>
</dbReference>
<feature type="compositionally biased region" description="Polar residues" evidence="1">
    <location>
        <begin position="305"/>
        <end position="321"/>
    </location>
</feature>
<accession>A0A8H6Q804</accession>
<evidence type="ECO:0000313" key="5">
    <source>
        <dbReference type="Proteomes" id="UP000654922"/>
    </source>
</evidence>
<reference evidence="2" key="1">
    <citation type="submission" date="2020-06" db="EMBL/GenBank/DDBJ databases">
        <title>Draft genome sequences of strains closely related to Aspergillus parafelis and Aspergillus hiratsukae.</title>
        <authorList>
            <person name="Dos Santos R.A.C."/>
            <person name="Rivero-Menendez O."/>
            <person name="Steenwyk J.L."/>
            <person name="Mead M.E."/>
            <person name="Goldman G.H."/>
            <person name="Alastruey-Izquierdo A."/>
            <person name="Rokas A."/>
        </authorList>
    </citation>
    <scope>NUCLEOTIDE SEQUENCE</scope>
    <source>
        <strain evidence="2">CNM-CM5623</strain>
        <strain evidence="3">CNM-CM7691</strain>
    </source>
</reference>
<dbReference type="EMBL" id="JACBAE010001290">
    <property type="protein sequence ID" value="KAF7167196.1"/>
    <property type="molecule type" value="Genomic_DNA"/>
</dbReference>
<feature type="region of interest" description="Disordered" evidence="1">
    <location>
        <begin position="305"/>
        <end position="400"/>
    </location>
</feature>
<feature type="region of interest" description="Disordered" evidence="1">
    <location>
        <begin position="415"/>
        <end position="665"/>
    </location>
</feature>
<feature type="compositionally biased region" description="Basic and acidic residues" evidence="1">
    <location>
        <begin position="1190"/>
        <end position="1211"/>
    </location>
</feature>
<dbReference type="OrthoDB" id="5423926at2759"/>
<feature type="compositionally biased region" description="Basic residues" evidence="1">
    <location>
        <begin position="739"/>
        <end position="750"/>
    </location>
</feature>
<feature type="region of interest" description="Disordered" evidence="1">
    <location>
        <begin position="1"/>
        <end position="223"/>
    </location>
</feature>
<feature type="compositionally biased region" description="Polar residues" evidence="1">
    <location>
        <begin position="1023"/>
        <end position="1036"/>
    </location>
</feature>
<feature type="compositionally biased region" description="Low complexity" evidence="1">
    <location>
        <begin position="961"/>
        <end position="975"/>
    </location>
</feature>
<protein>
    <submittedName>
        <fullName evidence="2">Uncharacterized protein</fullName>
    </submittedName>
</protein>
<feature type="compositionally biased region" description="Polar residues" evidence="1">
    <location>
        <begin position="851"/>
        <end position="875"/>
    </location>
</feature>
<sequence>MFRRKRSTSRHQPLSTVNSQSAQSAATHAFLKSQPSSSSLSSAAAAAALRSLTPTPTPVENVQTKRMLQRRASVTSQTSMTGSLRPASRTALRRSNSSSSMSNRTFREQSPRRPATSNGQGDAVPPLPSMPPGFAGRANPVRRSVSLEPSVRFNSSPTHKTLGRGMSVDRSLRSPSSQSPIQSQPLSTVPELERTSSRNSINFSYPMTGRPISPTVSRPSPTQREALTNVPLNHELSPSGSPNARIAKNQEMKKAAGLVPGSPGRTAPSVTTAVAAAQAAVVPKSDGTGHSPVANRLINHREAATNTHAQSQASRQVSSHATGPKRTPTVPEEDFQGEERAGPDGIGSRVNHPRAGSVSPIDDFVPNSSEHLYAAEPSIIRTPATPDEKDTRPSYPVHSMELSDPARLENGLQQSPIRYSSSSPGRSARFSSQLAVTGIAEHRPPPRSVSPVKSALKNARKSSLSPDGRNGGVLRPGPSISELSDATSVASDDGSRLGYRRKPVKVSFDDDTEIVGVAASPPTSPEELTPEPPEKFRARTGWFGVGKRKASQGDTVHPDEFDEVLKPRRALPSFGSIRGRREDEPEPAQPDFSDNESTASSEFDAVVSGWSVSNDHPVQGIMSNPSVTNHQSGTEVDRVAVSESSKGPSDQSNNALTHDGDLVHEPVSQASQALKPSVADAHLMREQEPLITPDVELALQGMAAQTTSPAAEKGRSSLEIYRVPGGFPRTSLELDPKAASKRTGKRRSRGKSIDGHMPNGKETDDESGESVYSDAEEGVDGDGFGSINAIVDARIAQGKDGRPVDSLLNNTLSKDDTRGFGAKSTSGTASRLEGPSQADRAATPARAQPADSPTSPQAFPNRSTVQTQTTANDIHSSARAGQAQRPMSTIIYSASGLRDDVAKDGSLRDLSGNGTSVLRRADSERAKKRPVSFGPVIQKEFDPVPSKERLINGRTPYMPQRRMSTGSDSSSSFIRSTRRAGKGGQHTMRRTMRGGPPIRAMPPSPGRASSPSIESRPLSSGSVTGTMRTTLRSSGPKNDKTSSFFSSRSPKPKATKTATPRFVSRFPDSDDEDADFRQRKLQRRYDDSSDDEQGRERHTLRPVRGIPRRQGTNDGDSTELDDSSENERPATPAPVAVSKKSNLPSHDPGLAAVARSRGMTEEELDEFLHRPAKGRVSGILGRFTLKKSRPPMEHKASKSNPEDLVHMREENLLNPGRGTTVTTVSANHSGASPSKLTKGGLKKANGNSWPMDSGRIGSEAAADAGTVAEQHPAAVGASGDGSASIAHHSEPTARDSAINMQSSEPAELAPPREEPQLATSNGSNNIGAKDIVFPQGGRKKRFPRLRKALGMRS</sequence>
<feature type="compositionally biased region" description="Low complexity" evidence="1">
    <location>
        <begin position="36"/>
        <end position="52"/>
    </location>
</feature>
<feature type="region of interest" description="Disordered" evidence="1">
    <location>
        <begin position="957"/>
        <end position="1166"/>
    </location>
</feature>
<feature type="compositionally biased region" description="Basic residues" evidence="1">
    <location>
        <begin position="976"/>
        <end position="992"/>
    </location>
</feature>
<feature type="compositionally biased region" description="Acidic residues" evidence="1">
    <location>
        <begin position="763"/>
        <end position="780"/>
    </location>
</feature>
<feature type="compositionally biased region" description="Basic and acidic residues" evidence="1">
    <location>
        <begin position="556"/>
        <end position="566"/>
    </location>
</feature>
<feature type="compositionally biased region" description="Polar residues" evidence="1">
    <location>
        <begin position="10"/>
        <end position="26"/>
    </location>
</feature>
<feature type="compositionally biased region" description="Low complexity" evidence="1">
    <location>
        <begin position="1273"/>
        <end position="1286"/>
    </location>
</feature>
<evidence type="ECO:0000313" key="4">
    <source>
        <dbReference type="Proteomes" id="UP000641853"/>
    </source>
</evidence>
<gene>
    <name evidence="2" type="ORF">CNMCM5623_000591</name>
    <name evidence="3" type="ORF">CNMCM7691_008359</name>
</gene>
<feature type="compositionally biased region" description="Low complexity" evidence="1">
    <location>
        <begin position="415"/>
        <end position="433"/>
    </location>
</feature>
<comment type="caution">
    <text evidence="2">The sequence shown here is derived from an EMBL/GenBank/DDBJ whole genome shotgun (WGS) entry which is preliminary data.</text>
</comment>
<feature type="region of interest" description="Disordered" evidence="1">
    <location>
        <begin position="1183"/>
        <end position="1353"/>
    </location>
</feature>
<organism evidence="2 5">
    <name type="scientific">Aspergillus felis</name>
    <dbReference type="NCBI Taxonomy" id="1287682"/>
    <lineage>
        <taxon>Eukaryota</taxon>
        <taxon>Fungi</taxon>
        <taxon>Dikarya</taxon>
        <taxon>Ascomycota</taxon>
        <taxon>Pezizomycotina</taxon>
        <taxon>Eurotiomycetes</taxon>
        <taxon>Eurotiomycetidae</taxon>
        <taxon>Eurotiales</taxon>
        <taxon>Aspergillaceae</taxon>
        <taxon>Aspergillus</taxon>
        <taxon>Aspergillus subgen. Fumigati</taxon>
    </lineage>
</organism>